<keyword evidence="1" id="KW-0472">Membrane</keyword>
<accession>A0A511QWW6</accession>
<dbReference type="EMBL" id="BJXL01000001">
    <property type="protein sequence ID" value="GEM81871.1"/>
    <property type="molecule type" value="Genomic_DNA"/>
</dbReference>
<keyword evidence="1" id="KW-0812">Transmembrane</keyword>
<evidence type="ECO:0000313" key="2">
    <source>
        <dbReference type="EMBL" id="GEM81871.1"/>
    </source>
</evidence>
<dbReference type="Proteomes" id="UP000321197">
    <property type="component" value="Unassembled WGS sequence"/>
</dbReference>
<dbReference type="OrthoDB" id="9896021at2"/>
<gene>
    <name evidence="2" type="ORF">MHY01S_00370</name>
</gene>
<name>A0A511QWW6_9DEIN</name>
<proteinExistence type="predicted"/>
<keyword evidence="1" id="KW-1133">Transmembrane helix</keyword>
<sequence>MDTCKVLGFAAWLLGQGPVVSFLVDALKRIAWVQQNPRKAVVILNAVAALTTGLTLCGLGIENLLLQMAAGIAGSVATYEFISKPLAERLAHPERPEPLE</sequence>
<feature type="transmembrane region" description="Helical" evidence="1">
    <location>
        <begin position="42"/>
        <end position="61"/>
    </location>
</feature>
<evidence type="ECO:0008006" key="4">
    <source>
        <dbReference type="Google" id="ProtNLM"/>
    </source>
</evidence>
<protein>
    <recommendedName>
        <fullName evidence="4">Holin</fullName>
    </recommendedName>
</protein>
<dbReference type="AlphaFoldDB" id="A0A511QWW6"/>
<evidence type="ECO:0000313" key="3">
    <source>
        <dbReference type="Proteomes" id="UP000321197"/>
    </source>
</evidence>
<reference evidence="2 3" key="1">
    <citation type="submission" date="2019-07" db="EMBL/GenBank/DDBJ databases">
        <title>Whole genome shotgun sequence of Meiothermus hypogaeus NBRC 106114.</title>
        <authorList>
            <person name="Hosoyama A."/>
            <person name="Uohara A."/>
            <person name="Ohji S."/>
            <person name="Ichikawa N."/>
        </authorList>
    </citation>
    <scope>NUCLEOTIDE SEQUENCE [LARGE SCALE GENOMIC DNA]</scope>
    <source>
        <strain evidence="2 3">NBRC 106114</strain>
    </source>
</reference>
<dbReference type="RefSeq" id="WP_119340420.1">
    <property type="nucleotide sequence ID" value="NZ_BJXL01000001.1"/>
</dbReference>
<evidence type="ECO:0000256" key="1">
    <source>
        <dbReference type="SAM" id="Phobius"/>
    </source>
</evidence>
<organism evidence="2 3">
    <name type="scientific">Meiothermus hypogaeus NBRC 106114</name>
    <dbReference type="NCBI Taxonomy" id="1227553"/>
    <lineage>
        <taxon>Bacteria</taxon>
        <taxon>Thermotogati</taxon>
        <taxon>Deinococcota</taxon>
        <taxon>Deinococci</taxon>
        <taxon>Thermales</taxon>
        <taxon>Thermaceae</taxon>
        <taxon>Meiothermus</taxon>
    </lineage>
</organism>
<comment type="caution">
    <text evidence="2">The sequence shown here is derived from an EMBL/GenBank/DDBJ whole genome shotgun (WGS) entry which is preliminary data.</text>
</comment>